<dbReference type="GO" id="GO:0030313">
    <property type="term" value="C:cell envelope"/>
    <property type="evidence" value="ECO:0007669"/>
    <property type="project" value="UniProtKB-SubCell"/>
</dbReference>
<dbReference type="InterPro" id="IPR000866">
    <property type="entry name" value="AhpC/TSA"/>
</dbReference>
<dbReference type="PROSITE" id="PS51352">
    <property type="entry name" value="THIOREDOXIN_2"/>
    <property type="match status" value="1"/>
</dbReference>
<dbReference type="SUPFAM" id="SSF52833">
    <property type="entry name" value="Thioredoxin-like"/>
    <property type="match status" value="1"/>
</dbReference>
<dbReference type="RefSeq" id="WP_024740954.1">
    <property type="nucleotide sequence ID" value="NZ_BAUG01000013.1"/>
</dbReference>
<evidence type="ECO:0000256" key="2">
    <source>
        <dbReference type="ARBA" id="ARBA00022748"/>
    </source>
</evidence>
<dbReference type="PANTHER" id="PTHR42852:SF6">
    <property type="entry name" value="THIOL:DISULFIDE INTERCHANGE PROTEIN DSBE"/>
    <property type="match status" value="1"/>
</dbReference>
<gene>
    <name evidence="7" type="ORF">MARIT_2806</name>
</gene>
<keyword evidence="8" id="KW-1185">Reference proteome</keyword>
<evidence type="ECO:0000256" key="3">
    <source>
        <dbReference type="ARBA" id="ARBA00023157"/>
    </source>
</evidence>
<dbReference type="AlphaFoldDB" id="A0A2H1ED62"/>
<name>A0A2H1ED62_9FLAO</name>
<protein>
    <submittedName>
        <fullName evidence="7">AhpC/TSA family protein</fullName>
    </submittedName>
</protein>
<evidence type="ECO:0000256" key="4">
    <source>
        <dbReference type="ARBA" id="ARBA00023284"/>
    </source>
</evidence>
<dbReference type="GO" id="GO:0016491">
    <property type="term" value="F:oxidoreductase activity"/>
    <property type="evidence" value="ECO:0007669"/>
    <property type="project" value="InterPro"/>
</dbReference>
<keyword evidence="5" id="KW-0732">Signal</keyword>
<dbReference type="GeneID" id="47724260"/>
<dbReference type="KEGG" id="tmar:MARIT_2806"/>
<dbReference type="GO" id="GO:0016209">
    <property type="term" value="F:antioxidant activity"/>
    <property type="evidence" value="ECO:0007669"/>
    <property type="project" value="InterPro"/>
</dbReference>
<dbReference type="Pfam" id="PF00578">
    <property type="entry name" value="AhpC-TSA"/>
    <property type="match status" value="1"/>
</dbReference>
<evidence type="ECO:0000313" key="7">
    <source>
        <dbReference type="EMBL" id="SFZ84564.1"/>
    </source>
</evidence>
<dbReference type="Gene3D" id="3.40.30.10">
    <property type="entry name" value="Glutaredoxin"/>
    <property type="match status" value="1"/>
</dbReference>
<dbReference type="InterPro" id="IPR036249">
    <property type="entry name" value="Thioredoxin-like_sf"/>
</dbReference>
<keyword evidence="4" id="KW-0676">Redox-active center</keyword>
<dbReference type="InterPro" id="IPR050553">
    <property type="entry name" value="Thioredoxin_ResA/DsbE_sf"/>
</dbReference>
<accession>A0A2H1ED62</accession>
<reference evidence="7 8" key="1">
    <citation type="submission" date="2016-11" db="EMBL/GenBank/DDBJ databases">
        <authorList>
            <person name="Jaros S."/>
            <person name="Januszkiewicz K."/>
            <person name="Wedrychowicz H."/>
        </authorList>
    </citation>
    <scope>NUCLEOTIDE SEQUENCE [LARGE SCALE GENOMIC DNA]</scope>
    <source>
        <strain evidence="7">NCIMB 2154T</strain>
    </source>
</reference>
<dbReference type="InterPro" id="IPR013766">
    <property type="entry name" value="Thioredoxin_domain"/>
</dbReference>
<feature type="domain" description="Thioredoxin" evidence="6">
    <location>
        <begin position="322"/>
        <end position="471"/>
    </location>
</feature>
<feature type="signal peptide" evidence="5">
    <location>
        <begin position="1"/>
        <end position="18"/>
    </location>
</feature>
<dbReference type="GO" id="GO:0017004">
    <property type="term" value="P:cytochrome complex assembly"/>
    <property type="evidence" value="ECO:0007669"/>
    <property type="project" value="UniProtKB-KW"/>
</dbReference>
<feature type="chain" id="PRO_5013681960" evidence="5">
    <location>
        <begin position="19"/>
        <end position="478"/>
    </location>
</feature>
<dbReference type="Proteomes" id="UP000231564">
    <property type="component" value="Chromosome MARIT"/>
</dbReference>
<sequence length="478" mass="55663">MLKKLLSLLVFTTSMVNAQYIVKGTMTPPGKGDWAILYKLEGAKQKFITNTTVKVDTVNINGETEILGKFLFTLPEDAKTGAYRVSYRNKGAGFVDFLFNKENVEFIFNPLYPDQSVVFTSSRENKLYSQYLEAIGLSQKKVDEIQANYIKSPTKDAKKAYKKAYKDLEDVQDIYENKSEGMLVSHFIKASKRYNTSNPTEDIQDYLNSIGKNFFNNIDFKSNELYNSSFLIDRVTDYIFGFNFSDDQVLQQKLYKEAIITVMDKVSKDNLRKEVTEYLITTFTDKRNSEIVDWVFAEYYKKLPKELQDSKFKQSKLDLLRATVGRVAPDFSWKEYGTRYGRTYEKDYKLSTLNDGENYLLIFWSTGCSHCLKEIPVLYKFMKNHKKTSVVAFGIENDDLDWNEYIKKLHGWHNAMGTHPENKWDNRIVRTYQLIATPAYFVLDANKKIIAMPNTIEDVEKYFNKLNTKKKANKKQKK</sequence>
<keyword evidence="3" id="KW-1015">Disulfide bond</keyword>
<dbReference type="PANTHER" id="PTHR42852">
    <property type="entry name" value="THIOL:DISULFIDE INTERCHANGE PROTEIN DSBE"/>
    <property type="match status" value="1"/>
</dbReference>
<dbReference type="EMBL" id="LT634361">
    <property type="protein sequence ID" value="SFZ84564.1"/>
    <property type="molecule type" value="Genomic_DNA"/>
</dbReference>
<evidence type="ECO:0000313" key="8">
    <source>
        <dbReference type="Proteomes" id="UP000231564"/>
    </source>
</evidence>
<evidence type="ECO:0000256" key="5">
    <source>
        <dbReference type="SAM" id="SignalP"/>
    </source>
</evidence>
<evidence type="ECO:0000259" key="6">
    <source>
        <dbReference type="PROSITE" id="PS51352"/>
    </source>
</evidence>
<keyword evidence="2" id="KW-0201">Cytochrome c-type biogenesis</keyword>
<proteinExistence type="predicted"/>
<evidence type="ECO:0000256" key="1">
    <source>
        <dbReference type="ARBA" id="ARBA00004196"/>
    </source>
</evidence>
<dbReference type="STRING" id="1349785.GCA_000509405_01846"/>
<dbReference type="CDD" id="cd02966">
    <property type="entry name" value="TlpA_like_family"/>
    <property type="match status" value="1"/>
</dbReference>
<comment type="subcellular location">
    <subcellularLocation>
        <location evidence="1">Cell envelope</location>
    </subcellularLocation>
</comment>
<organism evidence="7 8">
    <name type="scientific">Tenacibaculum maritimum NCIMB 2154</name>
    <dbReference type="NCBI Taxonomy" id="1349785"/>
    <lineage>
        <taxon>Bacteria</taxon>
        <taxon>Pseudomonadati</taxon>
        <taxon>Bacteroidota</taxon>
        <taxon>Flavobacteriia</taxon>
        <taxon>Flavobacteriales</taxon>
        <taxon>Flavobacteriaceae</taxon>
        <taxon>Tenacibaculum</taxon>
    </lineage>
</organism>
<dbReference type="OrthoDB" id="6399635at2"/>